<organism evidence="1">
    <name type="scientific">Lotharella oceanica</name>
    <dbReference type="NCBI Taxonomy" id="641309"/>
    <lineage>
        <taxon>Eukaryota</taxon>
        <taxon>Sar</taxon>
        <taxon>Rhizaria</taxon>
        <taxon>Cercozoa</taxon>
        <taxon>Chlorarachniophyceae</taxon>
        <taxon>Lotharella</taxon>
    </lineage>
</organism>
<evidence type="ECO:0000313" key="1">
    <source>
        <dbReference type="EMBL" id="CAD9756830.1"/>
    </source>
</evidence>
<name>A0A7S2X941_9EUKA</name>
<proteinExistence type="predicted"/>
<gene>
    <name evidence="1" type="ORF">LSP00402_LOCUS6385</name>
</gene>
<protein>
    <submittedName>
        <fullName evidence="1">Uncharacterized protein</fullName>
    </submittedName>
</protein>
<reference evidence="1" key="1">
    <citation type="submission" date="2021-01" db="EMBL/GenBank/DDBJ databases">
        <authorList>
            <person name="Corre E."/>
            <person name="Pelletier E."/>
            <person name="Niang G."/>
            <person name="Scheremetjew M."/>
            <person name="Finn R."/>
            <person name="Kale V."/>
            <person name="Holt S."/>
            <person name="Cochrane G."/>
            <person name="Meng A."/>
            <person name="Brown T."/>
            <person name="Cohen L."/>
        </authorList>
    </citation>
    <scope>NUCLEOTIDE SEQUENCE</scope>
    <source>
        <strain evidence="1">CCMP622</strain>
    </source>
</reference>
<accession>A0A7S2X941</accession>
<dbReference type="EMBL" id="HBHP01010351">
    <property type="protein sequence ID" value="CAD9756830.1"/>
    <property type="molecule type" value="Transcribed_RNA"/>
</dbReference>
<sequence length="174" mass="19767">MDDSVRCGINKLVIAGRTMGRRTSQKDSWKAGGEHHRFAATSKDVSLETVTLLLDYGAAANRSTAEAASKCKLGKFDLTLARCNAIRDVPGKCFIRRGNVETVKRFFDEVPSEVTGRYKRGREGRHASTRRRTCSIHQLRIAARFHRFFFLECTCERRQMHSTCSTLCFVCRIE</sequence>
<dbReference type="AlphaFoldDB" id="A0A7S2X941"/>